<dbReference type="Pfam" id="PF13520">
    <property type="entry name" value="AA_permease_2"/>
    <property type="match status" value="1"/>
</dbReference>
<dbReference type="InterPro" id="IPR002293">
    <property type="entry name" value="AA/rel_permease1"/>
</dbReference>
<dbReference type="PANTHER" id="PTHR42770">
    <property type="entry name" value="AMINO ACID TRANSPORTER-RELATED"/>
    <property type="match status" value="1"/>
</dbReference>
<dbReference type="InterPro" id="IPR050367">
    <property type="entry name" value="APC_superfamily"/>
</dbReference>
<evidence type="ECO:0000256" key="6">
    <source>
        <dbReference type="SAM" id="Phobius"/>
    </source>
</evidence>
<evidence type="ECO:0000256" key="3">
    <source>
        <dbReference type="ARBA" id="ARBA00022692"/>
    </source>
</evidence>
<dbReference type="PIRSF" id="PIRSF006060">
    <property type="entry name" value="AA_transporter"/>
    <property type="match status" value="1"/>
</dbReference>
<proteinExistence type="predicted"/>
<evidence type="ECO:0000256" key="1">
    <source>
        <dbReference type="ARBA" id="ARBA00004651"/>
    </source>
</evidence>
<name>A0A1H2W0M1_9BACL</name>
<evidence type="ECO:0000256" key="5">
    <source>
        <dbReference type="ARBA" id="ARBA00023136"/>
    </source>
</evidence>
<dbReference type="STRING" id="89784.SAMN04489725_11318"/>
<dbReference type="GO" id="GO:0022857">
    <property type="term" value="F:transmembrane transporter activity"/>
    <property type="evidence" value="ECO:0007669"/>
    <property type="project" value="InterPro"/>
</dbReference>
<keyword evidence="4 6" id="KW-1133">Transmembrane helix</keyword>
<feature type="transmembrane region" description="Helical" evidence="6">
    <location>
        <begin position="348"/>
        <end position="365"/>
    </location>
</feature>
<feature type="transmembrane region" description="Helical" evidence="6">
    <location>
        <begin position="372"/>
        <end position="392"/>
    </location>
</feature>
<evidence type="ECO:0000313" key="7">
    <source>
        <dbReference type="EMBL" id="SDW74125.1"/>
    </source>
</evidence>
<dbReference type="Proteomes" id="UP000182589">
    <property type="component" value="Unassembled WGS sequence"/>
</dbReference>
<feature type="transmembrane region" description="Helical" evidence="6">
    <location>
        <begin position="44"/>
        <end position="63"/>
    </location>
</feature>
<keyword evidence="5 6" id="KW-0472">Membrane</keyword>
<evidence type="ECO:0000313" key="8">
    <source>
        <dbReference type="Proteomes" id="UP000182589"/>
    </source>
</evidence>
<dbReference type="EMBL" id="FNOJ01000013">
    <property type="protein sequence ID" value="SDW74125.1"/>
    <property type="molecule type" value="Genomic_DNA"/>
</dbReference>
<dbReference type="RefSeq" id="WP_074693376.1">
    <property type="nucleotide sequence ID" value="NZ_FNOJ01000013.1"/>
</dbReference>
<accession>A0A1H2W0M1</accession>
<reference evidence="8" key="1">
    <citation type="submission" date="2016-10" db="EMBL/GenBank/DDBJ databases">
        <authorList>
            <person name="Varghese N."/>
        </authorList>
    </citation>
    <scope>NUCLEOTIDE SEQUENCE [LARGE SCALE GENOMIC DNA]</scope>
    <source>
        <strain evidence="8">DSM 12489</strain>
    </source>
</reference>
<feature type="transmembrane region" description="Helical" evidence="6">
    <location>
        <begin position="124"/>
        <end position="142"/>
    </location>
</feature>
<protein>
    <submittedName>
        <fullName evidence="7">Amino acid transporter</fullName>
    </submittedName>
</protein>
<organism evidence="7 8">
    <name type="scientific">Alicyclobacillus hesperidum</name>
    <dbReference type="NCBI Taxonomy" id="89784"/>
    <lineage>
        <taxon>Bacteria</taxon>
        <taxon>Bacillati</taxon>
        <taxon>Bacillota</taxon>
        <taxon>Bacilli</taxon>
        <taxon>Bacillales</taxon>
        <taxon>Alicyclobacillaceae</taxon>
        <taxon>Alicyclobacillus</taxon>
    </lineage>
</organism>
<feature type="transmembrane region" description="Helical" evidence="6">
    <location>
        <begin position="263"/>
        <end position="296"/>
    </location>
</feature>
<dbReference type="AlphaFoldDB" id="A0A1H2W0M1"/>
<feature type="transmembrane region" description="Helical" evidence="6">
    <location>
        <begin position="84"/>
        <end position="104"/>
    </location>
</feature>
<dbReference type="GO" id="GO:0005886">
    <property type="term" value="C:plasma membrane"/>
    <property type="evidence" value="ECO:0007669"/>
    <property type="project" value="UniProtKB-SubCell"/>
</dbReference>
<gene>
    <name evidence="7" type="ORF">SAMN04489725_11318</name>
</gene>
<feature type="transmembrane region" description="Helical" evidence="6">
    <location>
        <begin position="12"/>
        <end position="32"/>
    </location>
</feature>
<evidence type="ECO:0000256" key="2">
    <source>
        <dbReference type="ARBA" id="ARBA00022475"/>
    </source>
</evidence>
<evidence type="ECO:0000256" key="4">
    <source>
        <dbReference type="ARBA" id="ARBA00022989"/>
    </source>
</evidence>
<keyword evidence="8" id="KW-1185">Reference proteome</keyword>
<feature type="transmembrane region" description="Helical" evidence="6">
    <location>
        <begin position="398"/>
        <end position="416"/>
    </location>
</feature>
<feature type="transmembrane region" description="Helical" evidence="6">
    <location>
        <begin position="149"/>
        <end position="171"/>
    </location>
</feature>
<comment type="subcellular location">
    <subcellularLocation>
        <location evidence="1">Cell membrane</location>
        <topology evidence="1">Multi-pass membrane protein</topology>
    </subcellularLocation>
</comment>
<feature type="transmembrane region" description="Helical" evidence="6">
    <location>
        <begin position="317"/>
        <end position="336"/>
    </location>
</feature>
<feature type="transmembrane region" description="Helical" evidence="6">
    <location>
        <begin position="219"/>
        <end position="237"/>
    </location>
</feature>
<keyword evidence="2" id="KW-1003">Cell membrane</keyword>
<dbReference type="PANTHER" id="PTHR42770:SF18">
    <property type="entry name" value="ARGININE_AGMATINE ANTIPORTER"/>
    <property type="match status" value="1"/>
</dbReference>
<dbReference type="Gene3D" id="1.20.1740.10">
    <property type="entry name" value="Amino acid/polyamine transporter I"/>
    <property type="match status" value="1"/>
</dbReference>
<keyword evidence="3 6" id="KW-0812">Transmembrane</keyword>
<sequence length="438" mass="46262">MQEGLKRALRTPEVLFIGMNGVIGGGIFLLPGQVSALAGHQAPWSYLIAGLVAIMIGLSFAEASSMFNETGGSYMYAERAMGQTIAASVGWMSWLTLIVGWAALSNGLMGYVTSLVPSLAPAKDWIAAGVIVALCLLNSLGVRKGSWAVIFFSIVKLIPLALLVIVGLFIYEHHTPAASALAHSAPQISKAVLVLIYAYGGFEMATVQQGEMVHPRKSAVIGVIGTLVGVTLFYLLIQEAAVKLDPSLATSATPLADAGRNMFLGGATVMTIGAVLSILGTKSGVALTAPRILYALSLRRGLPGILAKISPHFQTPIVSIWVTGVIVIILSVTGTFEHLLMLNVAARLYEYLAVCVSVIVLRFRAKNELRSFRLPFGVAIPAIAAGLCIWLLSQETAGQLLLALAALAIGMVLYGISRRTQAKSSGHDRDQQPTRNAG</sequence>